<feature type="region of interest" description="Disordered" evidence="1">
    <location>
        <begin position="1"/>
        <end position="27"/>
    </location>
</feature>
<dbReference type="Proteomes" id="UP000466442">
    <property type="component" value="Unassembled WGS sequence"/>
</dbReference>
<proteinExistence type="predicted"/>
<sequence>MNQKCGVRLASGRRTRAEERGQTGEQEARLEWRSPLITGNHLLILPLAKDPDEFSMRWNYTVLAARCRNEGSEFSDSDSVSDVQPSETITAKRPVVKKVINQKRCKRPAESDVDVASVVRELLDDLVDCTAEGKSYCDKGVTKKGEKRKRSAYNQPLNVRKNIKRQLLIESHAEKPPCNSDGPRKCRRGCTTLISQERQNAINDAYWALSSNEKRVFVMRSQRRVPKQRERLERRKDGNNNDGGIESRKANTYQYVLHDVAGHDVEVCKVFFLATLGYESSNDRILKFVRPGINAGNVMPKRDGRGQHAKTEKVDSGSSNNVMYRFRSYSQTNSSLDVV</sequence>
<accession>A0A8S9Y0X6</accession>
<dbReference type="EMBL" id="WIXP02000003">
    <property type="protein sequence ID" value="KAF6213535.1"/>
    <property type="molecule type" value="Genomic_DNA"/>
</dbReference>
<feature type="compositionally biased region" description="Basic and acidic residues" evidence="1">
    <location>
        <begin position="300"/>
        <end position="315"/>
    </location>
</feature>
<feature type="region of interest" description="Disordered" evidence="1">
    <location>
        <begin position="298"/>
        <end position="317"/>
    </location>
</feature>
<feature type="compositionally biased region" description="Basic and acidic residues" evidence="1">
    <location>
        <begin position="227"/>
        <end position="246"/>
    </location>
</feature>
<comment type="caution">
    <text evidence="2">The sequence shown here is derived from an EMBL/GenBank/DDBJ whole genome shotgun (WGS) entry which is preliminary data.</text>
</comment>
<reference evidence="2" key="1">
    <citation type="journal article" date="2021" name="Mol. Ecol. Resour.">
        <title>Apolygus lucorum genome provides insights into omnivorousness and mesophyll feeding.</title>
        <authorList>
            <person name="Liu Y."/>
            <person name="Liu H."/>
            <person name="Wang H."/>
            <person name="Huang T."/>
            <person name="Liu B."/>
            <person name="Yang B."/>
            <person name="Yin L."/>
            <person name="Li B."/>
            <person name="Zhang Y."/>
            <person name="Zhang S."/>
            <person name="Jiang F."/>
            <person name="Zhang X."/>
            <person name="Ren Y."/>
            <person name="Wang B."/>
            <person name="Wang S."/>
            <person name="Lu Y."/>
            <person name="Wu K."/>
            <person name="Fan W."/>
            <person name="Wang G."/>
        </authorList>
    </citation>
    <scope>NUCLEOTIDE SEQUENCE</scope>
    <source>
        <strain evidence="2">12Hb</strain>
    </source>
</reference>
<protein>
    <submittedName>
        <fullName evidence="2">Uncharacterized protein</fullName>
    </submittedName>
</protein>
<evidence type="ECO:0000313" key="2">
    <source>
        <dbReference type="EMBL" id="KAF6213535.1"/>
    </source>
</evidence>
<evidence type="ECO:0000313" key="3">
    <source>
        <dbReference type="Proteomes" id="UP000466442"/>
    </source>
</evidence>
<feature type="region of interest" description="Disordered" evidence="1">
    <location>
        <begin position="222"/>
        <end position="246"/>
    </location>
</feature>
<feature type="compositionally biased region" description="Basic and acidic residues" evidence="1">
    <location>
        <begin position="15"/>
        <end position="27"/>
    </location>
</feature>
<name>A0A8S9Y0X6_APOLU</name>
<keyword evidence="3" id="KW-1185">Reference proteome</keyword>
<gene>
    <name evidence="2" type="ORF">GE061_011255</name>
</gene>
<organism evidence="2 3">
    <name type="scientific">Apolygus lucorum</name>
    <name type="common">Small green plant bug</name>
    <name type="synonym">Lygocoris lucorum</name>
    <dbReference type="NCBI Taxonomy" id="248454"/>
    <lineage>
        <taxon>Eukaryota</taxon>
        <taxon>Metazoa</taxon>
        <taxon>Ecdysozoa</taxon>
        <taxon>Arthropoda</taxon>
        <taxon>Hexapoda</taxon>
        <taxon>Insecta</taxon>
        <taxon>Pterygota</taxon>
        <taxon>Neoptera</taxon>
        <taxon>Paraneoptera</taxon>
        <taxon>Hemiptera</taxon>
        <taxon>Heteroptera</taxon>
        <taxon>Panheteroptera</taxon>
        <taxon>Cimicomorpha</taxon>
        <taxon>Miridae</taxon>
        <taxon>Mirini</taxon>
        <taxon>Apolygus</taxon>
    </lineage>
</organism>
<dbReference type="OrthoDB" id="6617150at2759"/>
<dbReference type="AlphaFoldDB" id="A0A8S9Y0X6"/>
<evidence type="ECO:0000256" key="1">
    <source>
        <dbReference type="SAM" id="MobiDB-lite"/>
    </source>
</evidence>